<feature type="transmembrane region" description="Helical" evidence="1">
    <location>
        <begin position="25"/>
        <end position="42"/>
    </location>
</feature>
<organism evidence="2">
    <name type="scientific">marine sediment metagenome</name>
    <dbReference type="NCBI Taxonomy" id="412755"/>
    <lineage>
        <taxon>unclassified sequences</taxon>
        <taxon>metagenomes</taxon>
        <taxon>ecological metagenomes</taxon>
    </lineage>
</organism>
<keyword evidence="1" id="KW-0472">Membrane</keyword>
<keyword evidence="1" id="KW-1133">Transmembrane helix</keyword>
<evidence type="ECO:0000256" key="1">
    <source>
        <dbReference type="SAM" id="Phobius"/>
    </source>
</evidence>
<comment type="caution">
    <text evidence="2">The sequence shown here is derived from an EMBL/GenBank/DDBJ whole genome shotgun (WGS) entry which is preliminary data.</text>
</comment>
<evidence type="ECO:0000313" key="2">
    <source>
        <dbReference type="EMBL" id="KKN44997.1"/>
    </source>
</evidence>
<name>A0A0F9R6S3_9ZZZZ</name>
<keyword evidence="1" id="KW-0812">Transmembrane</keyword>
<proteinExistence type="predicted"/>
<dbReference type="AlphaFoldDB" id="A0A0F9R6S3"/>
<dbReference type="EMBL" id="LAZR01001417">
    <property type="protein sequence ID" value="KKN44997.1"/>
    <property type="molecule type" value="Genomic_DNA"/>
</dbReference>
<gene>
    <name evidence="2" type="ORF">LCGC14_0687580</name>
</gene>
<accession>A0A0F9R6S3</accession>
<protein>
    <submittedName>
        <fullName evidence="2">Uncharacterized protein</fullName>
    </submittedName>
</protein>
<reference evidence="2" key="1">
    <citation type="journal article" date="2015" name="Nature">
        <title>Complex archaea that bridge the gap between prokaryotes and eukaryotes.</title>
        <authorList>
            <person name="Spang A."/>
            <person name="Saw J.H."/>
            <person name="Jorgensen S.L."/>
            <person name="Zaremba-Niedzwiedzka K."/>
            <person name="Martijn J."/>
            <person name="Lind A.E."/>
            <person name="van Eijk R."/>
            <person name="Schleper C."/>
            <person name="Guy L."/>
            <person name="Ettema T.J."/>
        </authorList>
    </citation>
    <scope>NUCLEOTIDE SEQUENCE</scope>
</reference>
<sequence>MHLENLKHGELQVIELIKMTASESIGGLFGGLITLGVLMWGAEKMGEALEEKPTKNKGKSFLDNTEPF</sequence>